<dbReference type="AlphaFoldDB" id="F0W0C0"/>
<dbReference type="EMBL" id="FR824049">
    <property type="protein sequence ID" value="CCA14492.1"/>
    <property type="molecule type" value="Genomic_DNA"/>
</dbReference>
<reference evidence="2" key="1">
    <citation type="journal article" date="2011" name="PLoS Biol.">
        <title>Gene gain and loss during evolution of obligate parasitism in the white rust pathogen of Arabidopsis thaliana.</title>
        <authorList>
            <person name="Kemen E."/>
            <person name="Gardiner A."/>
            <person name="Schultz-Larsen T."/>
            <person name="Kemen A.C."/>
            <person name="Balmuth A.L."/>
            <person name="Robert-Seilaniantz A."/>
            <person name="Bailey K."/>
            <person name="Holub E."/>
            <person name="Studholme D.J."/>
            <person name="Maclean D."/>
            <person name="Jones J.D."/>
        </authorList>
    </citation>
    <scope>NUCLEOTIDE SEQUENCE</scope>
</reference>
<proteinExistence type="predicted"/>
<feature type="compositionally biased region" description="Basic and acidic residues" evidence="1">
    <location>
        <begin position="51"/>
        <end position="61"/>
    </location>
</feature>
<reference evidence="2" key="2">
    <citation type="submission" date="2011-02" db="EMBL/GenBank/DDBJ databases">
        <authorList>
            <person name="MacLean D."/>
        </authorList>
    </citation>
    <scope>NUCLEOTIDE SEQUENCE</scope>
</reference>
<dbReference type="HOGENOM" id="CLU_2927375_0_0_1"/>
<protein>
    <submittedName>
        <fullName evidence="2">AlNc14C4G563 protein</fullName>
    </submittedName>
</protein>
<feature type="region of interest" description="Disordered" evidence="1">
    <location>
        <begin position="33"/>
        <end position="61"/>
    </location>
</feature>
<evidence type="ECO:0000313" key="2">
    <source>
        <dbReference type="EMBL" id="CCA14492.1"/>
    </source>
</evidence>
<name>F0W0C0_9STRA</name>
<evidence type="ECO:0000256" key="1">
    <source>
        <dbReference type="SAM" id="MobiDB-lite"/>
    </source>
</evidence>
<accession>F0W0C0</accession>
<gene>
    <name evidence="2" type="primary">AlNc14C4G563</name>
    <name evidence="2" type="ORF">ALNC14_006350</name>
</gene>
<organism evidence="2">
    <name type="scientific">Albugo laibachii Nc14</name>
    <dbReference type="NCBI Taxonomy" id="890382"/>
    <lineage>
        <taxon>Eukaryota</taxon>
        <taxon>Sar</taxon>
        <taxon>Stramenopiles</taxon>
        <taxon>Oomycota</taxon>
        <taxon>Peronosporomycetes</taxon>
        <taxon>Albuginales</taxon>
        <taxon>Albuginaceae</taxon>
        <taxon>Albugo</taxon>
    </lineage>
</organism>
<sequence>MGTLYFSAPVVAGCYVMQWTQRKAEENLDLQARQSEISRPMNRSVKAQNDQLRKVIKEKNQ</sequence>